<dbReference type="Pfam" id="PF02518">
    <property type="entry name" value="HATPase_c"/>
    <property type="match status" value="1"/>
</dbReference>
<gene>
    <name evidence="12" type="ORF">BMWSH_4835</name>
</gene>
<protein>
    <recommendedName>
        <fullName evidence="2">histidine kinase</fullName>
        <ecNumber evidence="2">2.7.13.3</ecNumber>
    </recommendedName>
</protein>
<keyword evidence="6 12" id="KW-0418">Kinase</keyword>
<dbReference type="Gene3D" id="3.30.450.20">
    <property type="entry name" value="PAS domain"/>
    <property type="match status" value="1"/>
</dbReference>
<dbReference type="SUPFAM" id="SSF55785">
    <property type="entry name" value="PYP-like sensor domain (PAS domain)"/>
    <property type="match status" value="1"/>
</dbReference>
<keyword evidence="4" id="KW-0808">Transferase</keyword>
<dbReference type="Gene3D" id="3.30.565.10">
    <property type="entry name" value="Histidine kinase-like ATPase, C-terminal domain"/>
    <property type="match status" value="1"/>
</dbReference>
<reference evidence="12 13" key="1">
    <citation type="journal article" date="2011" name="J. Bacteriol.">
        <title>Complete genome sequence of the industrial strain Bacillus megaterium WSH-002.</title>
        <authorList>
            <person name="Liu L."/>
            <person name="Li Y."/>
            <person name="Zhang J."/>
            <person name="Zou W."/>
            <person name="Zhou Z."/>
            <person name="Liu J."/>
            <person name="Li X."/>
            <person name="Wang L."/>
            <person name="Chen J."/>
        </authorList>
    </citation>
    <scope>NUCLEOTIDE SEQUENCE [LARGE SCALE GENOMIC DNA]</scope>
    <source>
        <strain evidence="12 13">WSH-002</strain>
    </source>
</reference>
<evidence type="ECO:0000256" key="7">
    <source>
        <dbReference type="ARBA" id="ARBA00022840"/>
    </source>
</evidence>
<dbReference type="PANTHER" id="PTHR43065:SF34">
    <property type="entry name" value="SPORULATION KINASE A"/>
    <property type="match status" value="1"/>
</dbReference>
<evidence type="ECO:0000313" key="12">
    <source>
        <dbReference type="EMBL" id="AEN91713.1"/>
    </source>
</evidence>
<dbReference type="SMART" id="SM00387">
    <property type="entry name" value="HATPase_c"/>
    <property type="match status" value="1"/>
</dbReference>
<evidence type="ECO:0000256" key="5">
    <source>
        <dbReference type="ARBA" id="ARBA00022741"/>
    </source>
</evidence>
<evidence type="ECO:0000256" key="3">
    <source>
        <dbReference type="ARBA" id="ARBA00022553"/>
    </source>
</evidence>
<dbReference type="PANTHER" id="PTHR43065">
    <property type="entry name" value="SENSOR HISTIDINE KINASE"/>
    <property type="match status" value="1"/>
</dbReference>
<keyword evidence="9" id="KW-0902">Two-component regulatory system</keyword>
<dbReference type="EC" id="2.7.13.3" evidence="2"/>
<dbReference type="GO" id="GO:0000155">
    <property type="term" value="F:phosphorelay sensor kinase activity"/>
    <property type="evidence" value="ECO:0007669"/>
    <property type="project" value="InterPro"/>
</dbReference>
<organism evidence="12 13">
    <name type="scientific">Priestia megaterium (strain WSH-002)</name>
    <name type="common">Bacillus megaterium</name>
    <dbReference type="NCBI Taxonomy" id="1006007"/>
    <lineage>
        <taxon>Bacteria</taxon>
        <taxon>Bacillati</taxon>
        <taxon>Bacillota</taxon>
        <taxon>Bacilli</taxon>
        <taxon>Bacillales</taxon>
        <taxon>Bacillaceae</taxon>
        <taxon>Priestia</taxon>
    </lineage>
</organism>
<feature type="domain" description="PAC" evidence="11">
    <location>
        <begin position="40"/>
        <end position="92"/>
    </location>
</feature>
<evidence type="ECO:0000256" key="1">
    <source>
        <dbReference type="ARBA" id="ARBA00000085"/>
    </source>
</evidence>
<dbReference type="EMBL" id="CP003017">
    <property type="protein sequence ID" value="AEN91713.1"/>
    <property type="molecule type" value="Genomic_DNA"/>
</dbReference>
<dbReference type="InterPro" id="IPR000700">
    <property type="entry name" value="PAS-assoc_C"/>
</dbReference>
<dbReference type="PRINTS" id="PR00344">
    <property type="entry name" value="BCTRLSENSOR"/>
</dbReference>
<dbReference type="InterPro" id="IPR000014">
    <property type="entry name" value="PAS"/>
</dbReference>
<dbReference type="InterPro" id="IPR005467">
    <property type="entry name" value="His_kinase_dom"/>
</dbReference>
<dbReference type="SUPFAM" id="SSF47384">
    <property type="entry name" value="Homodimeric domain of signal transducing histidine kinase"/>
    <property type="match status" value="1"/>
</dbReference>
<name>A0A8D4BRS3_PRIMW</name>
<dbReference type="InterPro" id="IPR003594">
    <property type="entry name" value="HATPase_dom"/>
</dbReference>
<dbReference type="Pfam" id="PF13426">
    <property type="entry name" value="PAS_9"/>
    <property type="match status" value="1"/>
</dbReference>
<dbReference type="InterPro" id="IPR036890">
    <property type="entry name" value="HATPase_C_sf"/>
</dbReference>
<evidence type="ECO:0000256" key="4">
    <source>
        <dbReference type="ARBA" id="ARBA00022679"/>
    </source>
</evidence>
<evidence type="ECO:0000256" key="8">
    <source>
        <dbReference type="ARBA" id="ARBA00022969"/>
    </source>
</evidence>
<keyword evidence="7" id="KW-0067">ATP-binding</keyword>
<proteinExistence type="predicted"/>
<evidence type="ECO:0000259" key="10">
    <source>
        <dbReference type="PROSITE" id="PS50109"/>
    </source>
</evidence>
<sequence>MLLGEKSDDLIGQSIDKYQFNLQSDLLYKGAFSNCTQKGMVLEEQFKDSKGNRRWVETAKLPIMNEKQEVIQMLCVSTDITERKKAEEKLRTSEKLAVVGELAAGIAHEIKNPLTSLKGFVHLLKEQNPKDALYIDIMETELERMNGIVEEFLMLGKPQVMNVEPLNMQALVQEVCSLLEPEAVEKKVAFIFERDDQLPQVYGDKNQLKQVIINIIKNSIEAMPEGGSIHITIKAKENHLWLQLADEGQGIPPERLAKIGEPFYSTKEKGTGLGLMVSYRIIKAHHAKMTFSSQLNQGTSVDILFPIIKK</sequence>
<dbReference type="SMART" id="SM00086">
    <property type="entry name" value="PAC"/>
    <property type="match status" value="1"/>
</dbReference>
<dbReference type="Proteomes" id="UP000001283">
    <property type="component" value="Chromosome"/>
</dbReference>
<dbReference type="CDD" id="cd00082">
    <property type="entry name" value="HisKA"/>
    <property type="match status" value="1"/>
</dbReference>
<dbReference type="GO" id="GO:0030435">
    <property type="term" value="P:sporulation resulting in formation of a cellular spore"/>
    <property type="evidence" value="ECO:0007669"/>
    <property type="project" value="UniProtKB-KW"/>
</dbReference>
<dbReference type="GO" id="GO:0005524">
    <property type="term" value="F:ATP binding"/>
    <property type="evidence" value="ECO:0007669"/>
    <property type="project" value="UniProtKB-KW"/>
</dbReference>
<feature type="domain" description="Histidine kinase" evidence="10">
    <location>
        <begin position="105"/>
        <end position="309"/>
    </location>
</feature>
<dbReference type="InterPro" id="IPR001610">
    <property type="entry name" value="PAC"/>
</dbReference>
<comment type="catalytic activity">
    <reaction evidence="1">
        <text>ATP + protein L-histidine = ADP + protein N-phospho-L-histidine.</text>
        <dbReference type="EC" id="2.7.13.3"/>
    </reaction>
</comment>
<dbReference type="InterPro" id="IPR036097">
    <property type="entry name" value="HisK_dim/P_sf"/>
</dbReference>
<dbReference type="AlphaFoldDB" id="A0A8D4BRS3"/>
<dbReference type="PROSITE" id="PS50109">
    <property type="entry name" value="HIS_KIN"/>
    <property type="match status" value="1"/>
</dbReference>
<dbReference type="InterPro" id="IPR003661">
    <property type="entry name" value="HisK_dim/P_dom"/>
</dbReference>
<dbReference type="SMART" id="SM00388">
    <property type="entry name" value="HisKA"/>
    <property type="match status" value="1"/>
</dbReference>
<dbReference type="InterPro" id="IPR035965">
    <property type="entry name" value="PAS-like_dom_sf"/>
</dbReference>
<dbReference type="Gene3D" id="1.10.287.130">
    <property type="match status" value="1"/>
</dbReference>
<evidence type="ECO:0000256" key="6">
    <source>
        <dbReference type="ARBA" id="ARBA00022777"/>
    </source>
</evidence>
<accession>A0A8D4BRS3</accession>
<keyword evidence="5" id="KW-0547">Nucleotide-binding</keyword>
<evidence type="ECO:0000259" key="11">
    <source>
        <dbReference type="PROSITE" id="PS50113"/>
    </source>
</evidence>
<keyword evidence="3" id="KW-0597">Phosphoprotein</keyword>
<keyword evidence="8" id="KW-0749">Sporulation</keyword>
<dbReference type="KEGG" id="bmh:BMWSH_4835"/>
<dbReference type="PROSITE" id="PS50113">
    <property type="entry name" value="PAC"/>
    <property type="match status" value="1"/>
</dbReference>
<evidence type="ECO:0000256" key="9">
    <source>
        <dbReference type="ARBA" id="ARBA00023012"/>
    </source>
</evidence>
<evidence type="ECO:0000313" key="13">
    <source>
        <dbReference type="Proteomes" id="UP000001283"/>
    </source>
</evidence>
<dbReference type="Pfam" id="PF00512">
    <property type="entry name" value="HisKA"/>
    <property type="match status" value="1"/>
</dbReference>
<dbReference type="SUPFAM" id="SSF55874">
    <property type="entry name" value="ATPase domain of HSP90 chaperone/DNA topoisomerase II/histidine kinase"/>
    <property type="match status" value="1"/>
</dbReference>
<dbReference type="InterPro" id="IPR004358">
    <property type="entry name" value="Sig_transdc_His_kin-like_C"/>
</dbReference>
<dbReference type="FunFam" id="1.10.287.130:FF:000040">
    <property type="entry name" value="PAS domain-containing sensor histidine kinase"/>
    <property type="match status" value="1"/>
</dbReference>
<dbReference type="NCBIfam" id="TIGR00229">
    <property type="entry name" value="sensory_box"/>
    <property type="match status" value="1"/>
</dbReference>
<evidence type="ECO:0000256" key="2">
    <source>
        <dbReference type="ARBA" id="ARBA00012438"/>
    </source>
</evidence>